<keyword evidence="1" id="KW-0812">Transmembrane</keyword>
<sequence>MTTPYAEPRPPMAPRISGAAATGAVLTLGADRFLSWVGHQNTQACETTDGLCFTWWDLTAIPLIFTTALITLIVIYKQLGIRPRLAVIPPTILLAPFPLTAAEATAGWWAAIITGGAWASLLALGAWSRYRILGLSGAGAVLLASFGVLYG</sequence>
<evidence type="ECO:0000256" key="1">
    <source>
        <dbReference type="SAM" id="Phobius"/>
    </source>
</evidence>
<dbReference type="RefSeq" id="WP_190071422.1">
    <property type="nucleotide sequence ID" value="NZ_BNBM01000007.1"/>
</dbReference>
<comment type="caution">
    <text evidence="2">The sequence shown here is derived from an EMBL/GenBank/DDBJ whole genome shotgun (WGS) entry which is preliminary data.</text>
</comment>
<feature type="transmembrane region" description="Helical" evidence="1">
    <location>
        <begin position="132"/>
        <end position="150"/>
    </location>
</feature>
<name>A0ABV1XSG7_9ACTN</name>
<reference evidence="2 3" key="1">
    <citation type="submission" date="2024-06" db="EMBL/GenBank/DDBJ databases">
        <title>The Natural Products Discovery Center: Release of the First 8490 Sequenced Strains for Exploring Actinobacteria Biosynthetic Diversity.</title>
        <authorList>
            <person name="Kalkreuter E."/>
            <person name="Kautsar S.A."/>
            <person name="Yang D."/>
            <person name="Bader C.D."/>
            <person name="Teijaro C.N."/>
            <person name="Fluegel L."/>
            <person name="Davis C.M."/>
            <person name="Simpson J.R."/>
            <person name="Lauterbach L."/>
            <person name="Steele A.D."/>
            <person name="Gui C."/>
            <person name="Meng S."/>
            <person name="Li G."/>
            <person name="Viehrig K."/>
            <person name="Ye F."/>
            <person name="Su P."/>
            <person name="Kiefer A.F."/>
            <person name="Nichols A."/>
            <person name="Cepeda A.J."/>
            <person name="Yan W."/>
            <person name="Fan B."/>
            <person name="Jiang Y."/>
            <person name="Adhikari A."/>
            <person name="Zheng C.-J."/>
            <person name="Schuster L."/>
            <person name="Cowan T.M."/>
            <person name="Smanski M.J."/>
            <person name="Chevrette M.G."/>
            <person name="De Carvalho L.P.S."/>
            <person name="Shen B."/>
        </authorList>
    </citation>
    <scope>NUCLEOTIDE SEQUENCE [LARGE SCALE GENOMIC DNA]</scope>
    <source>
        <strain evidence="2 3">NPDC000155</strain>
    </source>
</reference>
<evidence type="ECO:0000313" key="3">
    <source>
        <dbReference type="Proteomes" id="UP001486207"/>
    </source>
</evidence>
<organism evidence="2 3">
    <name type="scientific">Streptomyces lanatus</name>
    <dbReference type="NCBI Taxonomy" id="66900"/>
    <lineage>
        <taxon>Bacteria</taxon>
        <taxon>Bacillati</taxon>
        <taxon>Actinomycetota</taxon>
        <taxon>Actinomycetes</taxon>
        <taxon>Kitasatosporales</taxon>
        <taxon>Streptomycetaceae</taxon>
        <taxon>Streptomyces</taxon>
    </lineage>
</organism>
<proteinExistence type="predicted"/>
<feature type="transmembrane region" description="Helical" evidence="1">
    <location>
        <begin position="85"/>
        <end position="102"/>
    </location>
</feature>
<feature type="transmembrane region" description="Helical" evidence="1">
    <location>
        <begin position="108"/>
        <end position="127"/>
    </location>
</feature>
<keyword evidence="1" id="KW-0472">Membrane</keyword>
<gene>
    <name evidence="2" type="ORF">ABT384_18075</name>
</gene>
<evidence type="ECO:0000313" key="2">
    <source>
        <dbReference type="EMBL" id="MER7374544.1"/>
    </source>
</evidence>
<keyword evidence="3" id="KW-1185">Reference proteome</keyword>
<protein>
    <recommendedName>
        <fullName evidence="4">Integral membrane protein</fullName>
    </recommendedName>
</protein>
<evidence type="ECO:0008006" key="4">
    <source>
        <dbReference type="Google" id="ProtNLM"/>
    </source>
</evidence>
<dbReference type="EMBL" id="JBEPFB010000007">
    <property type="protein sequence ID" value="MER7374544.1"/>
    <property type="molecule type" value="Genomic_DNA"/>
</dbReference>
<keyword evidence="1" id="KW-1133">Transmembrane helix</keyword>
<feature type="transmembrane region" description="Helical" evidence="1">
    <location>
        <begin position="58"/>
        <end position="76"/>
    </location>
</feature>
<accession>A0ABV1XSG7</accession>
<dbReference type="Proteomes" id="UP001486207">
    <property type="component" value="Unassembled WGS sequence"/>
</dbReference>